<dbReference type="OrthoDB" id="68373at2"/>
<dbReference type="RefSeq" id="WP_123925674.1">
    <property type="nucleotide sequence ID" value="NZ_JBPSDP010000012.1"/>
</dbReference>
<sequence length="189" mass="20565">MMTHTPEDMPRDYSEHAAFTAALYASGGSASGYEVYAALQDAVEKYGILPDQPTAAEALAIDTHGRWDAAGRPVLEDRDLYDALWAYQDALDAGAGASLRSALQALSDLAAEGRYFSLGRRHDQLLAALATSERLNQASDQILLQAVQSARDAGMSWDYIGDALGIARQNAYRRFAHRVTTPVTTKRSR</sequence>
<protein>
    <submittedName>
        <fullName evidence="1">Uncharacterized protein</fullName>
    </submittedName>
</protein>
<dbReference type="AlphaFoldDB" id="A0A3N4GS75"/>
<evidence type="ECO:0000313" key="1">
    <source>
        <dbReference type="EMBL" id="RPA65829.1"/>
    </source>
</evidence>
<comment type="caution">
    <text evidence="1">The sequence shown here is derived from an EMBL/GenBank/DDBJ whole genome shotgun (WGS) entry which is preliminary data.</text>
</comment>
<gene>
    <name evidence="1" type="ORF">EF294_03575</name>
</gene>
<reference evidence="1 2" key="1">
    <citation type="submission" date="2018-11" db="EMBL/GenBank/DDBJ databases">
        <title>Draft genome sequence of Gordonia sp. RS15-1S isolated from rice stems.</title>
        <authorList>
            <person name="Muangham S."/>
        </authorList>
    </citation>
    <scope>NUCLEOTIDE SEQUENCE [LARGE SCALE GENOMIC DNA]</scope>
    <source>
        <strain evidence="1 2">RS15-1S</strain>
    </source>
</reference>
<evidence type="ECO:0000313" key="2">
    <source>
        <dbReference type="Proteomes" id="UP000267536"/>
    </source>
</evidence>
<keyword evidence="2" id="KW-1185">Reference proteome</keyword>
<organism evidence="1 2">
    <name type="scientific">Gordonia oryzae</name>
    <dbReference type="NCBI Taxonomy" id="2487349"/>
    <lineage>
        <taxon>Bacteria</taxon>
        <taxon>Bacillati</taxon>
        <taxon>Actinomycetota</taxon>
        <taxon>Actinomycetes</taxon>
        <taxon>Mycobacteriales</taxon>
        <taxon>Gordoniaceae</taxon>
        <taxon>Gordonia</taxon>
    </lineage>
</organism>
<proteinExistence type="predicted"/>
<accession>A0A3N4GS75</accession>
<dbReference type="EMBL" id="RKMH01000002">
    <property type="protein sequence ID" value="RPA65829.1"/>
    <property type="molecule type" value="Genomic_DNA"/>
</dbReference>
<dbReference type="Proteomes" id="UP000267536">
    <property type="component" value="Unassembled WGS sequence"/>
</dbReference>
<name>A0A3N4GS75_9ACTN</name>